<name>A0A1I8F750_9PLAT</name>
<evidence type="ECO:0000256" key="1">
    <source>
        <dbReference type="SAM" id="Phobius"/>
    </source>
</evidence>
<sequence length="120" mass="12976">MSKFVKVYGFLQSVFQDVVKEPGPTYLTGFILAVLPVALLWVLLLRWLVLVFCVVTSLYIGSMGKPEMRSATAIDSLNTSGMSEAEAKGQIDSVPQPADACNPNVLKAQFVVSSKYGDDG</sequence>
<dbReference type="AlphaFoldDB" id="A0A1I8F750"/>
<keyword evidence="2" id="KW-1185">Reference proteome</keyword>
<keyword evidence="1" id="KW-0812">Transmembrane</keyword>
<dbReference type="Proteomes" id="UP000095280">
    <property type="component" value="Unplaced"/>
</dbReference>
<protein>
    <submittedName>
        <fullName evidence="3">PRT_C domain-containing protein</fullName>
    </submittedName>
</protein>
<feature type="transmembrane region" description="Helical" evidence="1">
    <location>
        <begin position="30"/>
        <end position="60"/>
    </location>
</feature>
<dbReference type="WBParaSite" id="maker-unitig_23082-snap-gene-0.3-mRNA-1">
    <property type="protein sequence ID" value="maker-unitig_23082-snap-gene-0.3-mRNA-1"/>
    <property type="gene ID" value="maker-unitig_23082-snap-gene-0.3"/>
</dbReference>
<keyword evidence="1" id="KW-1133">Transmembrane helix</keyword>
<evidence type="ECO:0000313" key="3">
    <source>
        <dbReference type="WBParaSite" id="maker-unitig_23082-snap-gene-0.3-mRNA-1"/>
    </source>
</evidence>
<keyword evidence="1" id="KW-0472">Membrane</keyword>
<evidence type="ECO:0000313" key="2">
    <source>
        <dbReference type="Proteomes" id="UP000095280"/>
    </source>
</evidence>
<accession>A0A1I8F750</accession>
<proteinExistence type="predicted"/>
<reference evidence="3" key="1">
    <citation type="submission" date="2016-11" db="UniProtKB">
        <authorList>
            <consortium name="WormBaseParasite"/>
        </authorList>
    </citation>
    <scope>IDENTIFICATION</scope>
</reference>
<organism evidence="2 3">
    <name type="scientific">Macrostomum lignano</name>
    <dbReference type="NCBI Taxonomy" id="282301"/>
    <lineage>
        <taxon>Eukaryota</taxon>
        <taxon>Metazoa</taxon>
        <taxon>Spiralia</taxon>
        <taxon>Lophotrochozoa</taxon>
        <taxon>Platyhelminthes</taxon>
        <taxon>Rhabditophora</taxon>
        <taxon>Macrostomorpha</taxon>
        <taxon>Macrostomida</taxon>
        <taxon>Macrostomidae</taxon>
        <taxon>Macrostomum</taxon>
    </lineage>
</organism>